<dbReference type="RefSeq" id="XP_014146609.1">
    <property type="nucleotide sequence ID" value="XM_014291134.1"/>
</dbReference>
<name>A0A0L0F7J4_9EUKA</name>
<feature type="domain" description="PIK-related kinase FAT" evidence="2">
    <location>
        <begin position="50"/>
        <end position="149"/>
    </location>
</feature>
<sequence length="206" mass="23729">MHTYLTYYALLYLFNTLQAKVFLSQGREHAALSELKAFFDPNATGVHTEAHGKAGLLLGQVMKRNGVAHSNNIILVFKQVAHLRPDWEKAYYVLGAYYEEFRSLTEGSTETVDMMIRSADISRSIIQNYGHSLRHGTQYIYRTMPMLLTVWLDYSMPDFTSMNLKAEVRRSCRAKLERALTQRNTLVTKLIDDLPAYHFYTAFSQV</sequence>
<evidence type="ECO:0000259" key="2">
    <source>
        <dbReference type="Pfam" id="PF02259"/>
    </source>
</evidence>
<protein>
    <recommendedName>
        <fullName evidence="2">PIK-related kinase FAT domain-containing protein</fullName>
    </recommendedName>
</protein>
<dbReference type="AlphaFoldDB" id="A0A0L0F7J4"/>
<dbReference type="InterPro" id="IPR003151">
    <property type="entry name" value="PIK-rel_kinase_FAT"/>
</dbReference>
<proteinExistence type="predicted"/>
<dbReference type="EMBL" id="KQ246624">
    <property type="protein sequence ID" value="KNC72707.1"/>
    <property type="molecule type" value="Genomic_DNA"/>
</dbReference>
<keyword evidence="4" id="KW-1185">Reference proteome</keyword>
<dbReference type="eggNOG" id="KOG0890">
    <property type="taxonomic scope" value="Eukaryota"/>
</dbReference>
<feature type="signal peptide" evidence="1">
    <location>
        <begin position="1"/>
        <end position="19"/>
    </location>
</feature>
<evidence type="ECO:0000256" key="1">
    <source>
        <dbReference type="SAM" id="SignalP"/>
    </source>
</evidence>
<dbReference type="STRING" id="667725.A0A0L0F7J4"/>
<evidence type="ECO:0000313" key="4">
    <source>
        <dbReference type="Proteomes" id="UP000054560"/>
    </source>
</evidence>
<dbReference type="Proteomes" id="UP000054560">
    <property type="component" value="Unassembled WGS sequence"/>
</dbReference>
<gene>
    <name evidence="3" type="ORF">SARC_14731</name>
</gene>
<dbReference type="GeneID" id="25915235"/>
<accession>A0A0L0F7J4</accession>
<dbReference type="Pfam" id="PF02259">
    <property type="entry name" value="FAT"/>
    <property type="match status" value="1"/>
</dbReference>
<feature type="chain" id="PRO_5005537888" description="PIK-related kinase FAT domain-containing protein" evidence="1">
    <location>
        <begin position="20"/>
        <end position="206"/>
    </location>
</feature>
<keyword evidence="1" id="KW-0732">Signal</keyword>
<feature type="non-terminal residue" evidence="3">
    <location>
        <position position="206"/>
    </location>
</feature>
<organism evidence="3 4">
    <name type="scientific">Sphaeroforma arctica JP610</name>
    <dbReference type="NCBI Taxonomy" id="667725"/>
    <lineage>
        <taxon>Eukaryota</taxon>
        <taxon>Ichthyosporea</taxon>
        <taxon>Ichthyophonida</taxon>
        <taxon>Sphaeroforma</taxon>
    </lineage>
</organism>
<dbReference type="OrthoDB" id="381190at2759"/>
<evidence type="ECO:0000313" key="3">
    <source>
        <dbReference type="EMBL" id="KNC72707.1"/>
    </source>
</evidence>
<reference evidence="3 4" key="1">
    <citation type="submission" date="2011-02" db="EMBL/GenBank/DDBJ databases">
        <title>The Genome Sequence of Sphaeroforma arctica JP610.</title>
        <authorList>
            <consortium name="The Broad Institute Genome Sequencing Platform"/>
            <person name="Russ C."/>
            <person name="Cuomo C."/>
            <person name="Young S.K."/>
            <person name="Zeng Q."/>
            <person name="Gargeya S."/>
            <person name="Alvarado L."/>
            <person name="Berlin A."/>
            <person name="Chapman S.B."/>
            <person name="Chen Z."/>
            <person name="Freedman E."/>
            <person name="Gellesch M."/>
            <person name="Goldberg J."/>
            <person name="Griggs A."/>
            <person name="Gujja S."/>
            <person name="Heilman E."/>
            <person name="Heiman D."/>
            <person name="Howarth C."/>
            <person name="Mehta T."/>
            <person name="Neiman D."/>
            <person name="Pearson M."/>
            <person name="Roberts A."/>
            <person name="Saif S."/>
            <person name="Shea T."/>
            <person name="Shenoy N."/>
            <person name="Sisk P."/>
            <person name="Stolte C."/>
            <person name="Sykes S."/>
            <person name="White J."/>
            <person name="Yandava C."/>
            <person name="Burger G."/>
            <person name="Gray M.W."/>
            <person name="Holland P.W.H."/>
            <person name="King N."/>
            <person name="Lang F.B.F."/>
            <person name="Roger A.J."/>
            <person name="Ruiz-Trillo I."/>
            <person name="Haas B."/>
            <person name="Nusbaum C."/>
            <person name="Birren B."/>
        </authorList>
    </citation>
    <scope>NUCLEOTIDE SEQUENCE [LARGE SCALE GENOMIC DNA]</scope>
    <source>
        <strain evidence="3 4">JP610</strain>
    </source>
</reference>